<dbReference type="PROSITE" id="PS50896">
    <property type="entry name" value="LISH"/>
    <property type="match status" value="1"/>
</dbReference>
<dbReference type="FunFam" id="2.130.10.10:FF:000342">
    <property type="entry name" value="Nuclear distribution protein PAC1"/>
    <property type="match status" value="1"/>
</dbReference>
<dbReference type="GO" id="GO:0005874">
    <property type="term" value="C:microtubule"/>
    <property type="evidence" value="ECO:0007669"/>
    <property type="project" value="UniProtKB-KW"/>
</dbReference>
<dbReference type="PANTHER" id="PTHR19848:SF8">
    <property type="entry name" value="F-BOX AND WD REPEAT DOMAIN CONTAINING 7"/>
    <property type="match status" value="1"/>
</dbReference>
<evidence type="ECO:0000313" key="14">
    <source>
        <dbReference type="EMBL" id="OQV21691.1"/>
    </source>
</evidence>
<dbReference type="EMBL" id="MTYJ01000021">
    <property type="protein sequence ID" value="OQV21691.1"/>
    <property type="molecule type" value="Genomic_DNA"/>
</dbReference>
<evidence type="ECO:0000256" key="7">
    <source>
        <dbReference type="ARBA" id="ARBA00022776"/>
    </source>
</evidence>
<dbReference type="Proteomes" id="UP000192578">
    <property type="component" value="Unassembled WGS sequence"/>
</dbReference>
<dbReference type="CDD" id="cd00200">
    <property type="entry name" value="WD40"/>
    <property type="match status" value="1"/>
</dbReference>
<proteinExistence type="inferred from homology"/>
<dbReference type="InterPro" id="IPR006594">
    <property type="entry name" value="LisH"/>
</dbReference>
<evidence type="ECO:0000256" key="4">
    <source>
        <dbReference type="ARBA" id="ARBA00022618"/>
    </source>
</evidence>
<dbReference type="GO" id="GO:0070840">
    <property type="term" value="F:dynein complex binding"/>
    <property type="evidence" value="ECO:0007669"/>
    <property type="project" value="UniProtKB-UniRule"/>
</dbReference>
<dbReference type="Pfam" id="PF25173">
    <property type="entry name" value="Beta-prop_WDR3_1st"/>
    <property type="match status" value="1"/>
</dbReference>
<protein>
    <recommendedName>
        <fullName evidence="11">Lissencephaly-1 homolog</fullName>
    </recommendedName>
</protein>
<dbReference type="InterPro" id="IPR019775">
    <property type="entry name" value="WD40_repeat_CS"/>
</dbReference>
<dbReference type="InterPro" id="IPR056795">
    <property type="entry name" value="PAC1-like_LisH-like_dom"/>
</dbReference>
<feature type="repeat" description="WD" evidence="12">
    <location>
        <begin position="231"/>
        <end position="272"/>
    </location>
</feature>
<evidence type="ECO:0000256" key="5">
    <source>
        <dbReference type="ARBA" id="ARBA00022701"/>
    </source>
</evidence>
<feature type="repeat" description="WD" evidence="12">
    <location>
        <begin position="147"/>
        <end position="188"/>
    </location>
</feature>
<evidence type="ECO:0000259" key="13">
    <source>
        <dbReference type="Pfam" id="PF24951"/>
    </source>
</evidence>
<feature type="repeat" description="WD" evidence="12">
    <location>
        <begin position="189"/>
        <end position="230"/>
    </location>
</feature>
<dbReference type="PANTHER" id="PTHR19848">
    <property type="entry name" value="WD40 REPEAT PROTEIN"/>
    <property type="match status" value="1"/>
</dbReference>
<keyword evidence="10 11" id="KW-0131">Cell cycle</keyword>
<evidence type="ECO:0000256" key="10">
    <source>
        <dbReference type="ARBA" id="ARBA00023306"/>
    </source>
</evidence>
<dbReference type="PROSITE" id="PS50082">
    <property type="entry name" value="WD_REPEATS_2"/>
    <property type="match status" value="7"/>
</dbReference>
<dbReference type="GO" id="GO:0006909">
    <property type="term" value="P:phagocytosis"/>
    <property type="evidence" value="ECO:0007669"/>
    <property type="project" value="UniProtKB-ARBA"/>
</dbReference>
<dbReference type="GO" id="GO:0007154">
    <property type="term" value="P:cell communication"/>
    <property type="evidence" value="ECO:0007669"/>
    <property type="project" value="UniProtKB-ARBA"/>
</dbReference>
<dbReference type="InterPro" id="IPR001680">
    <property type="entry name" value="WD40_rpt"/>
</dbReference>
<evidence type="ECO:0000313" key="15">
    <source>
        <dbReference type="Proteomes" id="UP000192578"/>
    </source>
</evidence>
<dbReference type="AlphaFoldDB" id="A0A1W0X2M4"/>
<accession>A0A1W0X2M4</accession>
<dbReference type="HAMAP" id="MF_03141">
    <property type="entry name" value="lis1"/>
    <property type="match status" value="1"/>
</dbReference>
<dbReference type="PIRSF" id="PIRSF037647">
    <property type="entry name" value="Dynein_regulator_Lis1"/>
    <property type="match status" value="1"/>
</dbReference>
<dbReference type="GO" id="GO:0005813">
    <property type="term" value="C:centrosome"/>
    <property type="evidence" value="ECO:0007669"/>
    <property type="project" value="UniProtKB-SubCell"/>
</dbReference>
<comment type="domain">
    <text evidence="11">Dimerization mediated by the LisH domain may be required to activate dynein.</text>
</comment>
<feature type="repeat" description="WD" evidence="12">
    <location>
        <begin position="376"/>
        <end position="410"/>
    </location>
</feature>
<keyword evidence="8 11" id="KW-0175">Coiled coil</keyword>
<dbReference type="GO" id="GO:0051012">
    <property type="term" value="P:microtubule sliding"/>
    <property type="evidence" value="ECO:0007669"/>
    <property type="project" value="UniProtKB-UniRule"/>
</dbReference>
<evidence type="ECO:0000256" key="12">
    <source>
        <dbReference type="PROSITE-ProRule" id="PRU00221"/>
    </source>
</evidence>
<comment type="caution">
    <text evidence="14">The sequence shown here is derived from an EMBL/GenBank/DDBJ whole genome shotgun (WGS) entry which is preliminary data.</text>
</comment>
<gene>
    <name evidence="14" type="ORF">BV898_04269</name>
</gene>
<dbReference type="GO" id="GO:0005737">
    <property type="term" value="C:cytoplasm"/>
    <property type="evidence" value="ECO:0007669"/>
    <property type="project" value="UniProtKB-UniRule"/>
</dbReference>
<dbReference type="InterPro" id="IPR037190">
    <property type="entry name" value="LIS1_N"/>
</dbReference>
<comment type="subcellular location">
    <subcellularLocation>
        <location evidence="11">Cytoplasm</location>
        <location evidence="11">Cytoskeleton</location>
    </subcellularLocation>
    <subcellularLocation>
        <location evidence="11">Cytoplasm</location>
        <location evidence="11">Cytoskeleton</location>
        <location evidence="11">Microtubule organizing center</location>
        <location evidence="11">Centrosome</location>
    </subcellularLocation>
    <text evidence="11">Localizes to the plus end of microtubules and to the centrosome.</text>
</comment>
<keyword evidence="9 11" id="KW-0206">Cytoskeleton</keyword>
<dbReference type="GO" id="GO:0030286">
    <property type="term" value="C:dynein complex"/>
    <property type="evidence" value="ECO:0007669"/>
    <property type="project" value="UniProtKB-ARBA"/>
</dbReference>
<evidence type="ECO:0000256" key="3">
    <source>
        <dbReference type="ARBA" id="ARBA00022574"/>
    </source>
</evidence>
<evidence type="ECO:0000256" key="2">
    <source>
        <dbReference type="ARBA" id="ARBA00022490"/>
    </source>
</evidence>
<dbReference type="PROSITE" id="PS50294">
    <property type="entry name" value="WD_REPEATS_REGION"/>
    <property type="match status" value="6"/>
</dbReference>
<keyword evidence="7 11" id="KW-0498">Mitosis</keyword>
<feature type="repeat" description="WD" evidence="12">
    <location>
        <begin position="105"/>
        <end position="146"/>
    </location>
</feature>
<dbReference type="SMART" id="SM00320">
    <property type="entry name" value="WD40"/>
    <property type="match status" value="7"/>
</dbReference>
<keyword evidence="6" id="KW-0677">Repeat</keyword>
<dbReference type="GO" id="GO:0051299">
    <property type="term" value="P:centrosome separation"/>
    <property type="evidence" value="ECO:0007669"/>
    <property type="project" value="UniProtKB-ARBA"/>
</dbReference>
<keyword evidence="3 12" id="KW-0853">WD repeat</keyword>
<evidence type="ECO:0000256" key="1">
    <source>
        <dbReference type="ARBA" id="ARBA00022448"/>
    </source>
</evidence>
<name>A0A1W0X2M4_HYPEX</name>
<dbReference type="InterPro" id="IPR015943">
    <property type="entry name" value="WD40/YVTN_repeat-like_dom_sf"/>
</dbReference>
<evidence type="ECO:0000256" key="9">
    <source>
        <dbReference type="ARBA" id="ARBA00023212"/>
    </source>
</evidence>
<feature type="repeat" description="WD" evidence="12">
    <location>
        <begin position="305"/>
        <end position="333"/>
    </location>
</feature>
<evidence type="ECO:0000256" key="6">
    <source>
        <dbReference type="ARBA" id="ARBA00022737"/>
    </source>
</evidence>
<feature type="domain" description="PAC1-like LisH-like dimerisation" evidence="13">
    <location>
        <begin position="7"/>
        <end position="42"/>
    </location>
</feature>
<dbReference type="Gene3D" id="2.130.10.10">
    <property type="entry name" value="YVTN repeat-like/Quinoprotein amine dehydrogenase"/>
    <property type="match status" value="1"/>
</dbReference>
<keyword evidence="1 11" id="KW-0813">Transport</keyword>
<dbReference type="GO" id="GO:0051301">
    <property type="term" value="P:cell division"/>
    <property type="evidence" value="ECO:0007669"/>
    <property type="project" value="UniProtKB-KW"/>
</dbReference>
<organism evidence="14 15">
    <name type="scientific">Hypsibius exemplaris</name>
    <name type="common">Freshwater tardigrade</name>
    <dbReference type="NCBI Taxonomy" id="2072580"/>
    <lineage>
        <taxon>Eukaryota</taxon>
        <taxon>Metazoa</taxon>
        <taxon>Ecdysozoa</taxon>
        <taxon>Tardigrada</taxon>
        <taxon>Eutardigrada</taxon>
        <taxon>Parachela</taxon>
        <taxon>Hypsibioidea</taxon>
        <taxon>Hypsibiidae</taxon>
        <taxon>Hypsibius</taxon>
    </lineage>
</organism>
<dbReference type="Pfam" id="PF00400">
    <property type="entry name" value="WD40"/>
    <property type="match status" value="3"/>
</dbReference>
<dbReference type="GO" id="GO:0023052">
    <property type="term" value="P:signaling"/>
    <property type="evidence" value="ECO:0007669"/>
    <property type="project" value="UniProtKB-ARBA"/>
</dbReference>
<dbReference type="GO" id="GO:0000132">
    <property type="term" value="P:establishment of mitotic spindle orientation"/>
    <property type="evidence" value="ECO:0007669"/>
    <property type="project" value="UniProtKB-UniRule"/>
</dbReference>
<dbReference type="SMART" id="SM00667">
    <property type="entry name" value="LisH"/>
    <property type="match status" value="1"/>
</dbReference>
<feature type="repeat" description="WD" evidence="12">
    <location>
        <begin position="334"/>
        <end position="375"/>
    </location>
</feature>
<evidence type="ECO:0000256" key="8">
    <source>
        <dbReference type="ARBA" id="ARBA00023054"/>
    </source>
</evidence>
<dbReference type="SUPFAM" id="SSF109925">
    <property type="entry name" value="Lissencephaly-1 protein (Lis-1, PAF-AH alpha) N-terminal domain"/>
    <property type="match status" value="1"/>
</dbReference>
<evidence type="ECO:0000256" key="11">
    <source>
        <dbReference type="HAMAP-Rule" id="MF_03141"/>
    </source>
</evidence>
<keyword evidence="4 11" id="KW-0132">Cell division</keyword>
<dbReference type="GO" id="GO:0051225">
    <property type="term" value="P:spindle assembly"/>
    <property type="evidence" value="ECO:0007669"/>
    <property type="project" value="UniProtKB-ARBA"/>
</dbReference>
<dbReference type="InterPro" id="IPR020472">
    <property type="entry name" value="WD40_PAC1"/>
</dbReference>
<dbReference type="Gene3D" id="1.20.960.30">
    <property type="match status" value="1"/>
</dbReference>
<keyword evidence="2 11" id="KW-0963">Cytoplasm</keyword>
<dbReference type="PROSITE" id="PS00678">
    <property type="entry name" value="WD_REPEATS_1"/>
    <property type="match status" value="4"/>
</dbReference>
<dbReference type="FunFam" id="1.20.960.30:FF:000002">
    <property type="entry name" value="Platelet-activating factor acetylhydrolase ib"/>
    <property type="match status" value="1"/>
</dbReference>
<dbReference type="PRINTS" id="PR00320">
    <property type="entry name" value="GPROTEINBRPT"/>
</dbReference>
<reference evidence="15" key="1">
    <citation type="submission" date="2017-01" db="EMBL/GenBank/DDBJ databases">
        <title>Comparative genomics of anhydrobiosis in the tardigrade Hypsibius dujardini.</title>
        <authorList>
            <person name="Yoshida Y."/>
            <person name="Koutsovoulos G."/>
            <person name="Laetsch D."/>
            <person name="Stevens L."/>
            <person name="Kumar S."/>
            <person name="Horikawa D."/>
            <person name="Ishino K."/>
            <person name="Komine S."/>
            <person name="Tomita M."/>
            <person name="Blaxter M."/>
            <person name="Arakawa K."/>
        </authorList>
    </citation>
    <scope>NUCLEOTIDE SEQUENCE [LARGE SCALE GENOMIC DNA]</scope>
    <source>
        <strain evidence="15">Z151</strain>
    </source>
</reference>
<dbReference type="InterPro" id="IPR036322">
    <property type="entry name" value="WD40_repeat_dom_sf"/>
</dbReference>
<sequence length="410" mass="46159">MKIMLAPKQRDELHNAVADYLSTSGFQDSLQAFKREAALPDFGADHKYSGLLEKKWTSIVRLQKKNMELETKMQELEREVKHGAPTREQRKPEDWVPRGPELHCLTGHRASVLRVIFHPKYSLLASSSEDASIKIWDYESGEFEKTLKGHTDTVQDISFDASGDRLASCSADMSVKLWDMQTYACIRTLYGHDHNVSCVVFMPTGDHVMSSSRDKTIKLWEVSTGHCVRTITGHADWVRKIAVTSDGKLVASCSNDQTVRVFNVATGECRAEFHGHEHVVECLAWAPTSSYTSLLEAAGPDNKGSKTGPFLLSGGRDKMLRLWDVGSGVCLFVLNGHDNWVRGVVFHPYGKYIVSASDDKTIRVWDIKNKRCHKTLEAHDHFCTTVDFHQSNPYVITGSVDQSVKVWECR</sequence>
<dbReference type="OrthoDB" id="674604at2759"/>
<keyword evidence="5 11" id="KW-0493">Microtubule</keyword>
<dbReference type="Pfam" id="PF24951">
    <property type="entry name" value="LisH_PAC1"/>
    <property type="match status" value="1"/>
</dbReference>
<keyword evidence="15" id="KW-1185">Reference proteome</keyword>
<comment type="similarity">
    <text evidence="11">Belongs to the WD repeat LIS1/nudF family.</text>
</comment>
<dbReference type="SUPFAM" id="SSF50978">
    <property type="entry name" value="WD40 repeat-like"/>
    <property type="match status" value="1"/>
</dbReference>
<dbReference type="InterPro" id="IPR017252">
    <property type="entry name" value="Dynein_regulator_LIS1"/>
</dbReference>
<comment type="function">
    <text evidence="11">Positively regulates the activity of the minus-end directed microtubule motor protein dynein. May enhance dynein-mediated microtubule sliding by targeting dynein to the microtubule plus end. Required for several dynein- and microtubule-dependent processes.</text>
</comment>